<reference evidence="2" key="1">
    <citation type="journal article" date="2017" name="Nat. Commun.">
        <title>The North American bullfrog draft genome provides insight into hormonal regulation of long noncoding RNA.</title>
        <authorList>
            <person name="Hammond S.A."/>
            <person name="Warren R.L."/>
            <person name="Vandervalk B.P."/>
            <person name="Kucuk E."/>
            <person name="Khan H."/>
            <person name="Gibb E.A."/>
            <person name="Pandoh P."/>
            <person name="Kirk H."/>
            <person name="Zhao Y."/>
            <person name="Jones M."/>
            <person name="Mungall A.J."/>
            <person name="Coope R."/>
            <person name="Pleasance S."/>
            <person name="Moore R.A."/>
            <person name="Holt R.A."/>
            <person name="Round J.M."/>
            <person name="Ohora S."/>
            <person name="Walle B.V."/>
            <person name="Veldhoen N."/>
            <person name="Helbing C.C."/>
            <person name="Birol I."/>
        </authorList>
    </citation>
    <scope>NUCLEOTIDE SEQUENCE [LARGE SCALE GENOMIC DNA]</scope>
</reference>
<dbReference type="EMBL" id="KV928680">
    <property type="protein sequence ID" value="PIO32852.1"/>
    <property type="molecule type" value="Genomic_DNA"/>
</dbReference>
<sequence>MWAAAFGEIETVRYLLEMVGFLFVAIEEWPYILNVDLNNLNEFNLYPNDAHFSIYIF</sequence>
<dbReference type="AlphaFoldDB" id="A0A2G9RYA8"/>
<keyword evidence="2" id="KW-1185">Reference proteome</keyword>
<dbReference type="Proteomes" id="UP000228934">
    <property type="component" value="Unassembled WGS sequence"/>
</dbReference>
<dbReference type="OrthoDB" id="10251692at2759"/>
<evidence type="ECO:0000313" key="1">
    <source>
        <dbReference type="EMBL" id="PIO32852.1"/>
    </source>
</evidence>
<name>A0A2G9RYA8_AQUCT</name>
<gene>
    <name evidence="1" type="ORF">AB205_0133020</name>
</gene>
<evidence type="ECO:0000313" key="2">
    <source>
        <dbReference type="Proteomes" id="UP000228934"/>
    </source>
</evidence>
<accession>A0A2G9RYA8</accession>
<protein>
    <submittedName>
        <fullName evidence="1">Uncharacterized protein</fullName>
    </submittedName>
</protein>
<proteinExistence type="predicted"/>
<organism evidence="1 2">
    <name type="scientific">Aquarana catesbeiana</name>
    <name type="common">American bullfrog</name>
    <name type="synonym">Rana catesbeiana</name>
    <dbReference type="NCBI Taxonomy" id="8400"/>
    <lineage>
        <taxon>Eukaryota</taxon>
        <taxon>Metazoa</taxon>
        <taxon>Chordata</taxon>
        <taxon>Craniata</taxon>
        <taxon>Vertebrata</taxon>
        <taxon>Euteleostomi</taxon>
        <taxon>Amphibia</taxon>
        <taxon>Batrachia</taxon>
        <taxon>Anura</taxon>
        <taxon>Neobatrachia</taxon>
        <taxon>Ranoidea</taxon>
        <taxon>Ranidae</taxon>
        <taxon>Aquarana</taxon>
    </lineage>
</organism>